<name>A0A2U0S9W5_9SPHN</name>
<feature type="repeat" description="TPR" evidence="2">
    <location>
        <begin position="147"/>
        <end position="180"/>
    </location>
</feature>
<evidence type="ECO:0000313" key="4">
    <source>
        <dbReference type="Proteomes" id="UP000245890"/>
    </source>
</evidence>
<keyword evidence="2" id="KW-0802">TPR repeat</keyword>
<dbReference type="OrthoDB" id="9800698at2"/>
<dbReference type="InterPro" id="IPR019734">
    <property type="entry name" value="TPR_rpt"/>
</dbReference>
<protein>
    <submittedName>
        <fullName evidence="3">Sulfotransferase</fullName>
    </submittedName>
</protein>
<dbReference type="SUPFAM" id="SSF52540">
    <property type="entry name" value="P-loop containing nucleoside triphosphate hydrolases"/>
    <property type="match status" value="1"/>
</dbReference>
<organism evidence="3 4">
    <name type="scientific">Sphingomonas pokkalii</name>
    <dbReference type="NCBI Taxonomy" id="2175090"/>
    <lineage>
        <taxon>Bacteria</taxon>
        <taxon>Pseudomonadati</taxon>
        <taxon>Pseudomonadota</taxon>
        <taxon>Alphaproteobacteria</taxon>
        <taxon>Sphingomonadales</taxon>
        <taxon>Sphingomonadaceae</taxon>
        <taxon>Sphingomonas</taxon>
    </lineage>
</organism>
<evidence type="ECO:0000313" key="3">
    <source>
        <dbReference type="EMBL" id="PVX28119.1"/>
    </source>
</evidence>
<keyword evidence="1 3" id="KW-0808">Transferase</keyword>
<dbReference type="AlphaFoldDB" id="A0A2U0S9W5"/>
<comment type="caution">
    <text evidence="3">The sequence shown here is derived from an EMBL/GenBank/DDBJ whole genome shotgun (WGS) entry which is preliminary data.</text>
</comment>
<dbReference type="Pfam" id="PF13469">
    <property type="entry name" value="Sulfotransfer_3"/>
    <property type="match status" value="1"/>
</dbReference>
<dbReference type="SUPFAM" id="SSF48452">
    <property type="entry name" value="TPR-like"/>
    <property type="match status" value="2"/>
</dbReference>
<dbReference type="PANTHER" id="PTHR12788:SF10">
    <property type="entry name" value="PROTEIN-TYROSINE SULFOTRANSFERASE"/>
    <property type="match status" value="1"/>
</dbReference>
<evidence type="ECO:0000256" key="1">
    <source>
        <dbReference type="ARBA" id="ARBA00022679"/>
    </source>
</evidence>
<dbReference type="Gene3D" id="1.25.40.10">
    <property type="entry name" value="Tetratricopeptide repeat domain"/>
    <property type="match status" value="2"/>
</dbReference>
<reference evidence="3 4" key="1">
    <citation type="submission" date="2018-05" db="EMBL/GenBank/DDBJ databases">
        <title>Description of Sphingomonas pokkalii sp nov, isolated from the rhizosphere of saline tolerant pokkali rice and its draft genome analysis.</title>
        <authorList>
            <person name="Menon R."/>
            <person name="Kumari S."/>
            <person name="Rameshkumar N."/>
        </authorList>
    </citation>
    <scope>NUCLEOTIDE SEQUENCE [LARGE SCALE GENOMIC DNA]</scope>
    <source>
        <strain evidence="3 4">L3B27</strain>
    </source>
</reference>
<evidence type="ECO:0000256" key="2">
    <source>
        <dbReference type="PROSITE-ProRule" id="PRU00339"/>
    </source>
</evidence>
<dbReference type="PANTHER" id="PTHR12788">
    <property type="entry name" value="PROTEIN-TYROSINE SULFOTRANSFERASE 2"/>
    <property type="match status" value="1"/>
</dbReference>
<keyword evidence="4" id="KW-1185">Reference proteome</keyword>
<dbReference type="Pfam" id="PF13432">
    <property type="entry name" value="TPR_16"/>
    <property type="match status" value="2"/>
</dbReference>
<dbReference type="InterPro" id="IPR026634">
    <property type="entry name" value="TPST-like"/>
</dbReference>
<sequence>MKSAASSSALESPALRQAMGLAQSGDLVGARALAEAALPASPDPAPLRAFLGMVCARQGALETAAIHLEEASRLRPEDVTIACNRIAIEIDRGRHAEAFGIATMARAAADPSLRIARYRGFVAQTLSRFEEAVEAYAFVIARMPNDVDSLNNLGNARSAVGDLEGALSALERAVALDPAAAPTRLNLALTYRAAGRMAEAEAALRNAARDFPQDPRPLHELYILLKEQARHELALEALEAAADRDPDDMGMQLKLAIEYGILMETDKAEQAYLRVLANRPQEALAYLGLAIHYEHHNRGDELAPLLERAAANAIDAGTRAFLAALDHRRADRFQEALDCLERVPAEIEPERTAHLRAMVLDRLGRADEAFHWIEETGRLHAGHESAPLSRAAQLRAQVRGEIGRMQSDWARGWTPDPAFTEADPVFLLGFPRSGTTLLDTILMGHPDTMVLEEKPALNAVEDAIGGMEALAAMDEGAVRAARAHYFAEVERYGAAPAGRMLIDKSPLYLYKVPLIRRLFPQARIILALRHPCDVLLSCLMSNFRLNRAMSNFLRLEDAADFYDASFAHWERAQALLGVPTRSVVYERLVQDVEAEVRPLFDWLGLSWTAEALDHRRTARERGLITTASYSQVTEPIYQRAAGRWHRYRDHLSSIFPVIAPWAKKFGYEL</sequence>
<dbReference type="SMART" id="SM00028">
    <property type="entry name" value="TPR"/>
    <property type="match status" value="6"/>
</dbReference>
<proteinExistence type="predicted"/>
<accession>A0A2U0S9W5</accession>
<dbReference type="Proteomes" id="UP000245890">
    <property type="component" value="Unassembled WGS sequence"/>
</dbReference>
<dbReference type="Gene3D" id="3.40.50.300">
    <property type="entry name" value="P-loop containing nucleotide triphosphate hydrolases"/>
    <property type="match status" value="1"/>
</dbReference>
<gene>
    <name evidence="3" type="ORF">DD559_01120</name>
</gene>
<dbReference type="InterPro" id="IPR011990">
    <property type="entry name" value="TPR-like_helical_dom_sf"/>
</dbReference>
<dbReference type="GO" id="GO:0008476">
    <property type="term" value="F:protein-tyrosine sulfotransferase activity"/>
    <property type="evidence" value="ECO:0007669"/>
    <property type="project" value="InterPro"/>
</dbReference>
<dbReference type="Pfam" id="PF14559">
    <property type="entry name" value="TPR_19"/>
    <property type="match status" value="1"/>
</dbReference>
<dbReference type="PROSITE" id="PS50005">
    <property type="entry name" value="TPR"/>
    <property type="match status" value="1"/>
</dbReference>
<dbReference type="EMBL" id="QENQ01000001">
    <property type="protein sequence ID" value="PVX28119.1"/>
    <property type="molecule type" value="Genomic_DNA"/>
</dbReference>
<dbReference type="InterPro" id="IPR027417">
    <property type="entry name" value="P-loop_NTPase"/>
</dbReference>